<evidence type="ECO:0000313" key="4">
    <source>
        <dbReference type="EMBL" id="RKP47140.1"/>
    </source>
</evidence>
<evidence type="ECO:0000313" key="5">
    <source>
        <dbReference type="Proteomes" id="UP000270342"/>
    </source>
</evidence>
<evidence type="ECO:0000259" key="2">
    <source>
        <dbReference type="Pfam" id="PF06742"/>
    </source>
</evidence>
<dbReference type="Gene3D" id="2.60.40.1610">
    <property type="entry name" value="Domain of unknown function DUF1254"/>
    <property type="match status" value="1"/>
</dbReference>
<protein>
    <submittedName>
        <fullName evidence="4">DUF1254 domain-containing protein</fullName>
    </submittedName>
</protein>
<dbReference type="InterPro" id="IPR037050">
    <property type="entry name" value="DUF1254_sf"/>
</dbReference>
<keyword evidence="1" id="KW-0732">Signal</keyword>
<dbReference type="AlphaFoldDB" id="A0A494X9I9"/>
<sequence>MDVTAPLLLILGASRRLALVRRRLRTLSVYALACIATTCVSVAAHAQSVSVEQARAIARDATIYGFPLVDNYRIQYAYFVDRNNADFKAPWNTLASTARVFTPEDKAIQTPNSDTPYSFLGADLRAEPLVLTVPKIEKARYYSLQFIDAYTFNFAYVGTRTTGNGAGRYLLAGPGWHGKVPRGITAVIRSDTQFAFVLYRTQLFSPDDIDRVKRIQASYRVEPLSAYIGQHTSAATQPSDFIEPLTSEQERSSLRFFDVLNFVLRYCPNDPSETALMARFAQIGIVPGKPFDSNALSPEMRKALEDGMSDAWTEFADFKKTELDTGKLSSADGFGDRAFLNNNYMARMASAVLGIYGNSKAEAVYPAYFVDADGQKLEGAHRYTIRFAPGQLPPVNAFWSLTLYELPSSLLYANVLNRYLINSSNLPTLKRDADGGITLYVQHDSPGAALESNWLPAPDGAFFSIMRLYWPKPSVLEGEWNAPKMLRAQ</sequence>
<dbReference type="Pfam" id="PF06863">
    <property type="entry name" value="DUF1254"/>
    <property type="match status" value="1"/>
</dbReference>
<keyword evidence="5" id="KW-1185">Reference proteome</keyword>
<evidence type="ECO:0000256" key="1">
    <source>
        <dbReference type="SAM" id="SignalP"/>
    </source>
</evidence>
<dbReference type="OrthoDB" id="104565at2"/>
<dbReference type="InterPro" id="IPR037049">
    <property type="entry name" value="DUF1214_C_sf"/>
</dbReference>
<reference evidence="4 5" key="1">
    <citation type="submission" date="2018-10" db="EMBL/GenBank/DDBJ databases">
        <title>Robbsia sp. DHC34, isolated from soil.</title>
        <authorList>
            <person name="Gao Z.-H."/>
            <person name="Qiu L.-H."/>
        </authorList>
    </citation>
    <scope>NUCLEOTIDE SEQUENCE [LARGE SCALE GENOMIC DNA]</scope>
    <source>
        <strain evidence="4 5">DHC34</strain>
    </source>
</reference>
<dbReference type="InterPro" id="IPR010679">
    <property type="entry name" value="DUF1254"/>
</dbReference>
<dbReference type="Gene3D" id="2.60.120.600">
    <property type="entry name" value="Domain of unknown function DUF1214, C-terminal domain"/>
    <property type="match status" value="1"/>
</dbReference>
<feature type="domain" description="DUF1254" evidence="3">
    <location>
        <begin position="92"/>
        <end position="223"/>
    </location>
</feature>
<name>A0A494X9I9_9BURK</name>
<feature type="signal peptide" evidence="1">
    <location>
        <begin position="1"/>
        <end position="46"/>
    </location>
</feature>
<proteinExistence type="predicted"/>
<dbReference type="PANTHER" id="PTHR36509:SF2">
    <property type="entry name" value="BLL3101 PROTEIN"/>
    <property type="match status" value="1"/>
</dbReference>
<evidence type="ECO:0000259" key="3">
    <source>
        <dbReference type="Pfam" id="PF06863"/>
    </source>
</evidence>
<dbReference type="SUPFAM" id="SSF160935">
    <property type="entry name" value="VPA0735-like"/>
    <property type="match status" value="1"/>
</dbReference>
<feature type="domain" description="DUF1214" evidence="2">
    <location>
        <begin position="362"/>
        <end position="472"/>
    </location>
</feature>
<dbReference type="Pfam" id="PF06742">
    <property type="entry name" value="DUF1214"/>
    <property type="match status" value="1"/>
</dbReference>
<accession>A0A494X9I9</accession>
<feature type="chain" id="PRO_5019753358" evidence="1">
    <location>
        <begin position="47"/>
        <end position="489"/>
    </location>
</feature>
<dbReference type="EMBL" id="RBZU01000013">
    <property type="protein sequence ID" value="RKP47140.1"/>
    <property type="molecule type" value="Genomic_DNA"/>
</dbReference>
<dbReference type="InterPro" id="IPR010621">
    <property type="entry name" value="DUF1214"/>
</dbReference>
<comment type="caution">
    <text evidence="4">The sequence shown here is derived from an EMBL/GenBank/DDBJ whole genome shotgun (WGS) entry which is preliminary data.</text>
</comment>
<organism evidence="4 5">
    <name type="scientific">Pararobbsia silviterrae</name>
    <dbReference type="NCBI Taxonomy" id="1792498"/>
    <lineage>
        <taxon>Bacteria</taxon>
        <taxon>Pseudomonadati</taxon>
        <taxon>Pseudomonadota</taxon>
        <taxon>Betaproteobacteria</taxon>
        <taxon>Burkholderiales</taxon>
        <taxon>Burkholderiaceae</taxon>
        <taxon>Pararobbsia</taxon>
    </lineage>
</organism>
<dbReference type="PANTHER" id="PTHR36509">
    <property type="entry name" value="BLL3101 PROTEIN"/>
    <property type="match status" value="1"/>
</dbReference>
<gene>
    <name evidence="4" type="ORF">D7S86_23650</name>
</gene>
<dbReference type="Proteomes" id="UP000270342">
    <property type="component" value="Unassembled WGS sequence"/>
</dbReference>